<dbReference type="SUPFAM" id="SSF55486">
    <property type="entry name" value="Metalloproteases ('zincins'), catalytic domain"/>
    <property type="match status" value="1"/>
</dbReference>
<sequence length="171" mass="19715">MIIIQPIGNVEEEILEFLKKFISTIFNTRCIVSNQKLATPEDAYNPLRNQYHSTRLLLFLKNVLRGDFNRILGVTNVDLYAPHLNFVFGEAESPGKFAIISTYRLKHPDRRIFLERVLKEAIHELGHTIGLAHCSNPSCVMYFSNSIIDTDKKSPKFCKECLKELKTRNKC</sequence>
<evidence type="ECO:0000256" key="6">
    <source>
        <dbReference type="HAMAP-Rule" id="MF_01842"/>
    </source>
</evidence>
<keyword evidence="4 6" id="KW-0862">Zinc</keyword>
<feature type="binding site" evidence="6">
    <location>
        <position position="127"/>
    </location>
    <ligand>
        <name>Zn(2+)</name>
        <dbReference type="ChEBI" id="CHEBI:29105"/>
        <label>1</label>
        <note>catalytic</note>
    </ligand>
</feature>
<dbReference type="PANTHER" id="PTHR15910:SF1">
    <property type="entry name" value="ARCHAEMETZINCIN-2"/>
    <property type="match status" value="1"/>
</dbReference>
<dbReference type="Proteomes" id="UP000831817">
    <property type="component" value="Chromosome"/>
</dbReference>
<keyword evidence="3 6" id="KW-0378">Hydrolase</keyword>
<dbReference type="InterPro" id="IPR024079">
    <property type="entry name" value="MetalloPept_cat_dom_sf"/>
</dbReference>
<dbReference type="InterPro" id="IPR012962">
    <property type="entry name" value="Pept_M54_archaemetzincn"/>
</dbReference>
<dbReference type="CDD" id="cd11375">
    <property type="entry name" value="Peptidase_M54"/>
    <property type="match status" value="1"/>
</dbReference>
<proteinExistence type="inferred from homology"/>
<organism evidence="7 8">
    <name type="scientific">Methanothermobacter tenebrarum</name>
    <dbReference type="NCBI Taxonomy" id="680118"/>
    <lineage>
        <taxon>Archaea</taxon>
        <taxon>Methanobacteriati</taxon>
        <taxon>Methanobacteriota</taxon>
        <taxon>Methanomada group</taxon>
        <taxon>Methanobacteria</taxon>
        <taxon>Methanobacteriales</taxon>
        <taxon>Methanobacteriaceae</taxon>
        <taxon>Methanothermobacter</taxon>
    </lineage>
</organism>
<feature type="binding site" evidence="6">
    <location>
        <position position="161"/>
    </location>
    <ligand>
        <name>Zn(2+)</name>
        <dbReference type="ChEBI" id="CHEBI:29105"/>
        <label>2</label>
    </ligand>
</feature>
<evidence type="ECO:0000256" key="1">
    <source>
        <dbReference type="ARBA" id="ARBA00022670"/>
    </source>
</evidence>
<dbReference type="InterPro" id="IPR012091">
    <property type="entry name" value="Pept_M54_archaemetzncn_arc/bac"/>
</dbReference>
<keyword evidence="8" id="KW-1185">Reference proteome</keyword>
<dbReference type="RefSeq" id="WP_248564479.1">
    <property type="nucleotide sequence ID" value="NZ_AP025698.1"/>
</dbReference>
<comment type="subunit">
    <text evidence="6">Monomer.</text>
</comment>
<feature type="binding site" evidence="6">
    <location>
        <position position="158"/>
    </location>
    <ligand>
        <name>Zn(2+)</name>
        <dbReference type="ChEBI" id="CHEBI:29105"/>
        <label>2</label>
    </ligand>
</feature>
<feature type="binding site" evidence="6">
    <location>
        <position position="133"/>
    </location>
    <ligand>
        <name>Zn(2+)</name>
        <dbReference type="ChEBI" id="CHEBI:29105"/>
        <label>1</label>
        <note>catalytic</note>
    </ligand>
</feature>
<reference evidence="7 8" key="1">
    <citation type="submission" date="2022-04" db="EMBL/GenBank/DDBJ databases">
        <title>Complete genome of Methanothermobacter tenebrarum strain RMAS.</title>
        <authorList>
            <person name="Nakamura K."/>
            <person name="Oshima K."/>
            <person name="Hattori M."/>
            <person name="Kamagata Y."/>
            <person name="Takamizawa K."/>
        </authorList>
    </citation>
    <scope>NUCLEOTIDE SEQUENCE [LARGE SCALE GENOMIC DNA]</scope>
    <source>
        <strain evidence="7 8">RMAS</strain>
    </source>
</reference>
<keyword evidence="1 6" id="KW-0645">Protease</keyword>
<dbReference type="GeneID" id="71966104"/>
<comment type="similarity">
    <text evidence="6">Belongs to the peptidase M54 family.</text>
</comment>
<evidence type="ECO:0000313" key="8">
    <source>
        <dbReference type="Proteomes" id="UP000831817"/>
    </source>
</evidence>
<dbReference type="PANTHER" id="PTHR15910">
    <property type="entry name" value="ARCHAEMETZINCIN"/>
    <property type="match status" value="1"/>
</dbReference>
<dbReference type="NCBIfam" id="NF033823">
    <property type="entry name" value="archmetzin"/>
    <property type="match status" value="1"/>
</dbReference>
<dbReference type="EMBL" id="AP025698">
    <property type="protein sequence ID" value="BDH80193.1"/>
    <property type="molecule type" value="Genomic_DNA"/>
</dbReference>
<accession>A0ABN6PHT7</accession>
<comment type="cofactor">
    <cofactor evidence="6">
        <name>Zn(2+)</name>
        <dbReference type="ChEBI" id="CHEBI:29105"/>
    </cofactor>
    <text evidence="6">Binds 2 Zn(2+) ions per subunit. One is catalytic, whereas the other seems to have a structural role.</text>
</comment>
<feature type="binding site" evidence="6">
    <location>
        <position position="123"/>
    </location>
    <ligand>
        <name>Zn(2+)</name>
        <dbReference type="ChEBI" id="CHEBI:29105"/>
        <label>1</label>
        <note>catalytic</note>
    </ligand>
</feature>
<evidence type="ECO:0000256" key="4">
    <source>
        <dbReference type="ARBA" id="ARBA00022833"/>
    </source>
</evidence>
<comment type="function">
    <text evidence="6">Probable zinc metalloprotease whose natural substrate is unknown.</text>
</comment>
<dbReference type="PIRSF" id="PIRSF005785">
    <property type="entry name" value="Zn-prot_arch"/>
    <property type="match status" value="1"/>
</dbReference>
<dbReference type="Pfam" id="PF07998">
    <property type="entry name" value="Peptidase_M54"/>
    <property type="match status" value="1"/>
</dbReference>
<evidence type="ECO:0000256" key="5">
    <source>
        <dbReference type="ARBA" id="ARBA00023049"/>
    </source>
</evidence>
<gene>
    <name evidence="6" type="primary">amzA</name>
    <name evidence="7" type="ORF">MTTB_15720</name>
</gene>
<protein>
    <recommendedName>
        <fullName evidence="6">Archaemetzincin</fullName>
        <ecNumber evidence="6">3.4.-.-</ecNumber>
    </recommendedName>
</protein>
<dbReference type="Gene3D" id="3.40.390.10">
    <property type="entry name" value="Collagenase (Catalytic Domain)"/>
    <property type="match status" value="1"/>
</dbReference>
<name>A0ABN6PHT7_9EURY</name>
<feature type="active site" description="Proton acceptor" evidence="6">
    <location>
        <position position="124"/>
    </location>
</feature>
<feature type="binding site" evidence="6">
    <location>
        <position position="139"/>
    </location>
    <ligand>
        <name>Zn(2+)</name>
        <dbReference type="ChEBI" id="CHEBI:29105"/>
        <label>2</label>
    </ligand>
</feature>
<feature type="binding site" evidence="6">
    <location>
        <position position="134"/>
    </location>
    <ligand>
        <name>Zn(2+)</name>
        <dbReference type="ChEBI" id="CHEBI:29105"/>
        <label>2</label>
    </ligand>
</feature>
<evidence type="ECO:0000256" key="2">
    <source>
        <dbReference type="ARBA" id="ARBA00022723"/>
    </source>
</evidence>
<keyword evidence="2 6" id="KW-0479">Metal-binding</keyword>
<keyword evidence="5 6" id="KW-0482">Metalloprotease</keyword>
<evidence type="ECO:0000256" key="3">
    <source>
        <dbReference type="ARBA" id="ARBA00022801"/>
    </source>
</evidence>
<evidence type="ECO:0000313" key="7">
    <source>
        <dbReference type="EMBL" id="BDH80193.1"/>
    </source>
</evidence>
<dbReference type="EC" id="3.4.-.-" evidence="6"/>
<dbReference type="HAMAP" id="MF_01842">
    <property type="entry name" value="Archaemetzincin"/>
    <property type="match status" value="1"/>
</dbReference>